<sequence>MALPKGKSLDAMRKMREDKTEEDEDAVLNTEEKGEENNNEELYGAKLETLLKEIDENFELETEAQELVLKMTDEFVKKVTKRAAEYAKHRKSATLQAVDLQLCLEKHWGISVPGLAVRPRSTTGWIYRRPNLIVDEKNTHTKKATSTTSKKRKAVQTAAERGGGAAINSLVSPVVIDPTIQQQQQQQQIKQRMLPPPTPGVYLAPVSHHQQQQALVMQQQQRAPPSN</sequence>
<dbReference type="InterPro" id="IPR003228">
    <property type="entry name" value="TFIID_TAF12_dom"/>
</dbReference>
<reference evidence="8" key="1">
    <citation type="submission" date="2021-01" db="EMBL/GenBank/DDBJ databases">
        <authorList>
            <person name="Corre E."/>
            <person name="Pelletier E."/>
            <person name="Niang G."/>
            <person name="Scheremetjew M."/>
            <person name="Finn R."/>
            <person name="Kale V."/>
            <person name="Holt S."/>
            <person name="Cochrane G."/>
            <person name="Meng A."/>
            <person name="Brown T."/>
            <person name="Cohen L."/>
        </authorList>
    </citation>
    <scope>NUCLEOTIDE SEQUENCE</scope>
    <source>
        <strain evidence="8">CCMP1510</strain>
    </source>
</reference>
<dbReference type="GO" id="GO:0046982">
    <property type="term" value="F:protein heterodimerization activity"/>
    <property type="evidence" value="ECO:0007669"/>
    <property type="project" value="InterPro"/>
</dbReference>
<gene>
    <name evidence="8" type="ORF">ALAG00032_LOCUS4180</name>
</gene>
<dbReference type="Pfam" id="PF03847">
    <property type="entry name" value="TFIID_20kDa"/>
    <property type="match status" value="1"/>
</dbReference>
<dbReference type="PANTHER" id="PTHR12264:SF21">
    <property type="entry name" value="TRANSCRIPTION INITIATION FACTOR TFIID SUBUNIT 12"/>
    <property type="match status" value="1"/>
</dbReference>
<dbReference type="GO" id="GO:0000124">
    <property type="term" value="C:SAGA complex"/>
    <property type="evidence" value="ECO:0007669"/>
    <property type="project" value="InterPro"/>
</dbReference>
<comment type="similarity">
    <text evidence="2">Belongs to the TAF12 family.</text>
</comment>
<dbReference type="GO" id="GO:0017025">
    <property type="term" value="F:TBP-class protein binding"/>
    <property type="evidence" value="ECO:0007669"/>
    <property type="project" value="TreeGrafter"/>
</dbReference>
<accession>A0A7S3JUA8</accession>
<evidence type="ECO:0000313" key="8">
    <source>
        <dbReference type="EMBL" id="CAE0363439.1"/>
    </source>
</evidence>
<evidence type="ECO:0000259" key="7">
    <source>
        <dbReference type="Pfam" id="PF03847"/>
    </source>
</evidence>
<dbReference type="EMBL" id="HBIJ01005946">
    <property type="protein sequence ID" value="CAE0363439.1"/>
    <property type="molecule type" value="Transcribed_RNA"/>
</dbReference>
<feature type="region of interest" description="Disordered" evidence="6">
    <location>
        <begin position="182"/>
        <end position="227"/>
    </location>
</feature>
<organism evidence="8">
    <name type="scientific">Aureoumbra lagunensis</name>
    <dbReference type="NCBI Taxonomy" id="44058"/>
    <lineage>
        <taxon>Eukaryota</taxon>
        <taxon>Sar</taxon>
        <taxon>Stramenopiles</taxon>
        <taxon>Ochrophyta</taxon>
        <taxon>Pelagophyceae</taxon>
        <taxon>Pelagomonadales</taxon>
        <taxon>Aureoumbra</taxon>
    </lineage>
</organism>
<evidence type="ECO:0000256" key="6">
    <source>
        <dbReference type="SAM" id="MobiDB-lite"/>
    </source>
</evidence>
<dbReference type="InterPro" id="IPR037794">
    <property type="entry name" value="TAF12"/>
</dbReference>
<feature type="region of interest" description="Disordered" evidence="6">
    <location>
        <begin position="139"/>
        <end position="161"/>
    </location>
</feature>
<protein>
    <recommendedName>
        <fullName evidence="7">Transcription initiation factor TFIID subunit 12 domain-containing protein</fullName>
    </recommendedName>
</protein>
<feature type="compositionally biased region" description="Low complexity" evidence="6">
    <location>
        <begin position="210"/>
        <end position="221"/>
    </location>
</feature>
<dbReference type="CDD" id="cd07981">
    <property type="entry name" value="HFD_TAF12"/>
    <property type="match status" value="1"/>
</dbReference>
<dbReference type="GO" id="GO:0003677">
    <property type="term" value="F:DNA binding"/>
    <property type="evidence" value="ECO:0007669"/>
    <property type="project" value="TreeGrafter"/>
</dbReference>
<comment type="subcellular location">
    <subcellularLocation>
        <location evidence="1">Nucleus</location>
    </subcellularLocation>
</comment>
<feature type="domain" description="Transcription initiation factor TFIID subunit 12" evidence="7">
    <location>
        <begin position="46"/>
        <end position="109"/>
    </location>
</feature>
<evidence type="ECO:0000256" key="2">
    <source>
        <dbReference type="ARBA" id="ARBA00007530"/>
    </source>
</evidence>
<dbReference type="PANTHER" id="PTHR12264">
    <property type="entry name" value="TRANSCRIPTION INITIATION FACTOR TFIID SUBUNIT 12"/>
    <property type="match status" value="1"/>
</dbReference>
<feature type="region of interest" description="Disordered" evidence="6">
    <location>
        <begin position="1"/>
        <end position="40"/>
    </location>
</feature>
<keyword evidence="3" id="KW-0805">Transcription regulation</keyword>
<evidence type="ECO:0000256" key="4">
    <source>
        <dbReference type="ARBA" id="ARBA00023163"/>
    </source>
</evidence>
<proteinExistence type="inferred from homology"/>
<dbReference type="AlphaFoldDB" id="A0A7S3JUA8"/>
<dbReference type="InterPro" id="IPR009072">
    <property type="entry name" value="Histone-fold"/>
</dbReference>
<feature type="compositionally biased region" description="Basic and acidic residues" evidence="6">
    <location>
        <begin position="7"/>
        <end position="19"/>
    </location>
</feature>
<dbReference type="GO" id="GO:0005669">
    <property type="term" value="C:transcription factor TFIID complex"/>
    <property type="evidence" value="ECO:0007669"/>
    <property type="project" value="InterPro"/>
</dbReference>
<name>A0A7S3JUA8_9STRA</name>
<dbReference type="SUPFAM" id="SSF47113">
    <property type="entry name" value="Histone-fold"/>
    <property type="match status" value="1"/>
</dbReference>
<dbReference type="Gene3D" id="1.10.20.10">
    <property type="entry name" value="Histone, subunit A"/>
    <property type="match status" value="1"/>
</dbReference>
<evidence type="ECO:0000256" key="5">
    <source>
        <dbReference type="ARBA" id="ARBA00023242"/>
    </source>
</evidence>
<evidence type="ECO:0000256" key="1">
    <source>
        <dbReference type="ARBA" id="ARBA00004123"/>
    </source>
</evidence>
<dbReference type="GO" id="GO:0051123">
    <property type="term" value="P:RNA polymerase II preinitiation complex assembly"/>
    <property type="evidence" value="ECO:0007669"/>
    <property type="project" value="TreeGrafter"/>
</dbReference>
<evidence type="ECO:0000256" key="3">
    <source>
        <dbReference type="ARBA" id="ARBA00023015"/>
    </source>
</evidence>
<keyword evidence="4" id="KW-0804">Transcription</keyword>
<keyword evidence="5" id="KW-0539">Nucleus</keyword>